<dbReference type="InterPro" id="IPR006696">
    <property type="entry name" value="DUF423"/>
</dbReference>
<evidence type="ECO:0000256" key="3">
    <source>
        <dbReference type="ARBA" id="ARBA00022692"/>
    </source>
</evidence>
<evidence type="ECO:0000256" key="5">
    <source>
        <dbReference type="ARBA" id="ARBA00023136"/>
    </source>
</evidence>
<organism evidence="7 8">
    <name type="scientific">Neptuniibacter caesariensis</name>
    <dbReference type="NCBI Taxonomy" id="207954"/>
    <lineage>
        <taxon>Bacteria</taxon>
        <taxon>Pseudomonadati</taxon>
        <taxon>Pseudomonadota</taxon>
        <taxon>Gammaproteobacteria</taxon>
        <taxon>Oceanospirillales</taxon>
        <taxon>Oceanospirillaceae</taxon>
        <taxon>Neptuniibacter</taxon>
    </lineage>
</organism>
<keyword evidence="8" id="KW-1185">Reference proteome</keyword>
<evidence type="ECO:0000256" key="4">
    <source>
        <dbReference type="ARBA" id="ARBA00022989"/>
    </source>
</evidence>
<reference evidence="7 8" key="1">
    <citation type="submission" date="2006-02" db="EMBL/GenBank/DDBJ databases">
        <authorList>
            <person name="Pinhassi J."/>
            <person name="Pedros-Alio C."/>
            <person name="Ferriera S."/>
            <person name="Johnson J."/>
            <person name="Kravitz S."/>
            <person name="Halpern A."/>
            <person name="Remington K."/>
            <person name="Beeson K."/>
            <person name="Tran B."/>
            <person name="Rogers Y.-H."/>
            <person name="Friedman R."/>
            <person name="Venter J.C."/>
        </authorList>
    </citation>
    <scope>NUCLEOTIDE SEQUENCE [LARGE SCALE GENOMIC DNA]</scope>
    <source>
        <strain evidence="7 8">MED92</strain>
    </source>
</reference>
<feature type="transmembrane region" description="Helical" evidence="6">
    <location>
        <begin position="37"/>
        <end position="60"/>
    </location>
</feature>
<keyword evidence="5 6" id="KW-0472">Membrane</keyword>
<accession>A0A7U8C708</accession>
<dbReference type="AlphaFoldDB" id="A0A7U8C708"/>
<comment type="subcellular location">
    <subcellularLocation>
        <location evidence="1">Membrane</location>
        <topology evidence="1">Multi-pass membrane protein</topology>
    </subcellularLocation>
</comment>
<dbReference type="PANTHER" id="PTHR43461">
    <property type="entry name" value="TRANSMEMBRANE PROTEIN 256"/>
    <property type="match status" value="1"/>
</dbReference>
<comment type="similarity">
    <text evidence="2">Belongs to the UPF0382 family.</text>
</comment>
<evidence type="ECO:0008006" key="9">
    <source>
        <dbReference type="Google" id="ProtNLM"/>
    </source>
</evidence>
<dbReference type="Proteomes" id="UP000002171">
    <property type="component" value="Unassembled WGS sequence"/>
</dbReference>
<proteinExistence type="inferred from homology"/>
<name>A0A7U8C708_NEPCE</name>
<dbReference type="GO" id="GO:0005886">
    <property type="term" value="C:plasma membrane"/>
    <property type="evidence" value="ECO:0007669"/>
    <property type="project" value="TreeGrafter"/>
</dbReference>
<keyword evidence="4 6" id="KW-1133">Transmembrane helix</keyword>
<dbReference type="RefSeq" id="WP_007021781.1">
    <property type="nucleotide sequence ID" value="NZ_CH724126.1"/>
</dbReference>
<evidence type="ECO:0000256" key="6">
    <source>
        <dbReference type="SAM" id="Phobius"/>
    </source>
</evidence>
<dbReference type="Pfam" id="PF04241">
    <property type="entry name" value="DUF423"/>
    <property type="match status" value="1"/>
</dbReference>
<dbReference type="PANTHER" id="PTHR43461:SF1">
    <property type="entry name" value="TRANSMEMBRANE PROTEIN 256"/>
    <property type="match status" value="1"/>
</dbReference>
<comment type="caution">
    <text evidence="7">The sequence shown here is derived from an EMBL/GenBank/DDBJ whole genome shotgun (WGS) entry which is preliminary data.</text>
</comment>
<gene>
    <name evidence="7" type="ORF">MED92_06578</name>
</gene>
<evidence type="ECO:0000256" key="1">
    <source>
        <dbReference type="ARBA" id="ARBA00004141"/>
    </source>
</evidence>
<keyword evidence="3 6" id="KW-0812">Transmembrane</keyword>
<protein>
    <recommendedName>
        <fullName evidence="9">DUF423 domain-containing protein</fullName>
    </recommendedName>
</protein>
<feature type="transmembrane region" description="Helical" evidence="6">
    <location>
        <begin position="98"/>
        <end position="121"/>
    </location>
</feature>
<evidence type="ECO:0000313" key="7">
    <source>
        <dbReference type="EMBL" id="EAR62763.1"/>
    </source>
</evidence>
<dbReference type="OrthoDB" id="9802121at2"/>
<feature type="transmembrane region" description="Helical" evidence="6">
    <location>
        <begin position="72"/>
        <end position="92"/>
    </location>
</feature>
<sequence>MSTHPLLLIASVFGFCAVAIGAFGAHAVKGQIEPALYVVYQTGVEYHFYHAIALLMLAFAPEQLDRVLLKRAAMGFVLGILLFSGSLYLMALTGMRSLGMVTPVGGVAFLCGWALLGYAALASNRR</sequence>
<evidence type="ECO:0000313" key="8">
    <source>
        <dbReference type="Proteomes" id="UP000002171"/>
    </source>
</evidence>
<dbReference type="EMBL" id="AAOW01000002">
    <property type="protein sequence ID" value="EAR62763.1"/>
    <property type="molecule type" value="Genomic_DNA"/>
</dbReference>
<evidence type="ECO:0000256" key="2">
    <source>
        <dbReference type="ARBA" id="ARBA00009694"/>
    </source>
</evidence>